<feature type="chain" id="PRO_5043021062" evidence="1">
    <location>
        <begin position="22"/>
        <end position="378"/>
    </location>
</feature>
<proteinExistence type="predicted"/>
<gene>
    <name evidence="2" type="ORF">TWF506_008896</name>
</gene>
<accession>A0AAN8RX49</accession>
<keyword evidence="1" id="KW-0732">Signal</keyword>
<sequence>MTYPPNPVILLILLLVENAVCVLVKFTKGIELPSKQYERIEGGSKTYSIHPRRTWDPEGGKQSNCIKISDIYEPGKANERIVQIDVDQASHDTTSGAVHPYTRSSTALAFYADSTNFSTTPTIIILPEMADMQLRLCEDRRTEEDCQYQEFDLGGLGYPWPQRILSFREVFPAQHFHKTAGADSLPSWDLESVLDGTSKPDFIDTEGCNTENAIDLSNLKLDDPLPHSGPEFPHEIIEGLEQELTEYVDPDWEAFVYKPDCGGIGIVGSRVLPPRVSDVWYGMPPYNFLLSRGPDTIIETNNLLGCDSQGHYIKWIEGEHTNYRRNLLKRIMLADMKMSEAVQDLEALYDVNFLGNVKARDISRSIWGDENIERPGVK</sequence>
<evidence type="ECO:0000313" key="2">
    <source>
        <dbReference type="EMBL" id="KAK6512727.1"/>
    </source>
</evidence>
<organism evidence="2 3">
    <name type="scientific">Arthrobotrys conoides</name>
    <dbReference type="NCBI Taxonomy" id="74498"/>
    <lineage>
        <taxon>Eukaryota</taxon>
        <taxon>Fungi</taxon>
        <taxon>Dikarya</taxon>
        <taxon>Ascomycota</taxon>
        <taxon>Pezizomycotina</taxon>
        <taxon>Orbiliomycetes</taxon>
        <taxon>Orbiliales</taxon>
        <taxon>Orbiliaceae</taxon>
        <taxon>Arthrobotrys</taxon>
    </lineage>
</organism>
<keyword evidence="3" id="KW-1185">Reference proteome</keyword>
<comment type="caution">
    <text evidence="2">The sequence shown here is derived from an EMBL/GenBank/DDBJ whole genome shotgun (WGS) entry which is preliminary data.</text>
</comment>
<reference evidence="2 3" key="1">
    <citation type="submission" date="2019-10" db="EMBL/GenBank/DDBJ databases">
        <authorList>
            <person name="Palmer J.M."/>
        </authorList>
    </citation>
    <scope>NUCLEOTIDE SEQUENCE [LARGE SCALE GENOMIC DNA]</scope>
    <source>
        <strain evidence="2 3">TWF506</strain>
    </source>
</reference>
<dbReference type="AlphaFoldDB" id="A0AAN8RX49"/>
<evidence type="ECO:0000256" key="1">
    <source>
        <dbReference type="SAM" id="SignalP"/>
    </source>
</evidence>
<name>A0AAN8RX49_9PEZI</name>
<feature type="signal peptide" evidence="1">
    <location>
        <begin position="1"/>
        <end position="21"/>
    </location>
</feature>
<evidence type="ECO:0000313" key="3">
    <source>
        <dbReference type="Proteomes" id="UP001307849"/>
    </source>
</evidence>
<dbReference type="EMBL" id="JAVHJM010000006">
    <property type="protein sequence ID" value="KAK6512727.1"/>
    <property type="molecule type" value="Genomic_DNA"/>
</dbReference>
<protein>
    <submittedName>
        <fullName evidence="2">Uncharacterized protein</fullName>
    </submittedName>
</protein>
<dbReference type="Proteomes" id="UP001307849">
    <property type="component" value="Unassembled WGS sequence"/>
</dbReference>